<feature type="domain" description="C3H1-type" evidence="6">
    <location>
        <begin position="564"/>
        <end position="592"/>
    </location>
</feature>
<dbReference type="PROSITE" id="PS50103">
    <property type="entry name" value="ZF_C3H1"/>
    <property type="match status" value="1"/>
</dbReference>
<evidence type="ECO:0000256" key="4">
    <source>
        <dbReference type="PROSITE-ProRule" id="PRU00723"/>
    </source>
</evidence>
<feature type="compositionally biased region" description="Basic and acidic residues" evidence="5">
    <location>
        <begin position="644"/>
        <end position="661"/>
    </location>
</feature>
<feature type="region of interest" description="Disordered" evidence="5">
    <location>
        <begin position="509"/>
        <end position="567"/>
    </location>
</feature>
<feature type="compositionally biased region" description="Gly residues" evidence="5">
    <location>
        <begin position="286"/>
        <end position="298"/>
    </location>
</feature>
<evidence type="ECO:0000313" key="8">
    <source>
        <dbReference type="Proteomes" id="UP000036947"/>
    </source>
</evidence>
<dbReference type="EMBL" id="LFRF01000006">
    <property type="protein sequence ID" value="KND92390.1"/>
    <property type="molecule type" value="Genomic_DNA"/>
</dbReference>
<dbReference type="OrthoDB" id="273070at2759"/>
<dbReference type="Proteomes" id="UP000036947">
    <property type="component" value="Unassembled WGS sequence"/>
</dbReference>
<dbReference type="GO" id="GO:0008270">
    <property type="term" value="F:zinc ion binding"/>
    <property type="evidence" value="ECO:0007669"/>
    <property type="project" value="UniProtKB-KW"/>
</dbReference>
<keyword evidence="1 4" id="KW-0479">Metal-binding</keyword>
<keyword evidence="2 4" id="KW-0863">Zinc-finger</keyword>
<dbReference type="PANTHER" id="PTHR13309">
    <property type="entry name" value="NUCLEAR FRAGILE X MENTAL RETARDATION PROTEIN INTERACTING PROTEIN 1"/>
    <property type="match status" value="1"/>
</dbReference>
<dbReference type="SUPFAM" id="SSF90229">
    <property type="entry name" value="CCCH zinc finger"/>
    <property type="match status" value="1"/>
</dbReference>
<evidence type="ECO:0000256" key="3">
    <source>
        <dbReference type="ARBA" id="ARBA00022833"/>
    </source>
</evidence>
<name>A0A0L0NF47_TOLOC</name>
<feature type="compositionally biased region" description="Basic residues" evidence="5">
    <location>
        <begin position="383"/>
        <end position="403"/>
    </location>
</feature>
<evidence type="ECO:0000259" key="6">
    <source>
        <dbReference type="PROSITE" id="PS50103"/>
    </source>
</evidence>
<evidence type="ECO:0000256" key="2">
    <source>
        <dbReference type="ARBA" id="ARBA00022771"/>
    </source>
</evidence>
<feature type="zinc finger region" description="C3H1-type" evidence="4">
    <location>
        <begin position="564"/>
        <end position="592"/>
    </location>
</feature>
<dbReference type="InterPro" id="IPR039136">
    <property type="entry name" value="NUFIP1-like"/>
</dbReference>
<protein>
    <recommendedName>
        <fullName evidence="6">C3H1-type domain-containing protein</fullName>
    </recommendedName>
</protein>
<dbReference type="Pfam" id="PF10453">
    <property type="entry name" value="NUFIP1"/>
    <property type="match status" value="1"/>
</dbReference>
<feature type="region of interest" description="Disordered" evidence="5">
    <location>
        <begin position="644"/>
        <end position="707"/>
    </location>
</feature>
<keyword evidence="3 4" id="KW-0862">Zinc</keyword>
<dbReference type="AlphaFoldDB" id="A0A0L0NF47"/>
<feature type="non-terminal residue" evidence="7">
    <location>
        <position position="1"/>
    </location>
</feature>
<feature type="compositionally biased region" description="Basic residues" evidence="5">
    <location>
        <begin position="365"/>
        <end position="374"/>
    </location>
</feature>
<feature type="region of interest" description="Disordered" evidence="5">
    <location>
        <begin position="330"/>
        <end position="445"/>
    </location>
</feature>
<dbReference type="PANTHER" id="PTHR13309:SF0">
    <property type="entry name" value="FMR1-INTERACTING PROTEIN NUFIP1"/>
    <property type="match status" value="1"/>
</dbReference>
<dbReference type="InterPro" id="IPR019496">
    <property type="entry name" value="NUFIP1_cons_dom"/>
</dbReference>
<comment type="caution">
    <text evidence="7">The sequence shown here is derived from an EMBL/GenBank/DDBJ whole genome shotgun (WGS) entry which is preliminary data.</text>
</comment>
<accession>A0A0L0NF47</accession>
<sequence>LVVSRATRLCYTNEFLTSIVTAASFDPASFFARLSACFPSQVSSFVAPCFPLDSQGRQPSPALDAVIVAASPRTEHPVTIHRLAIPADKCSADRIASLNLQGAMSGYGYAPPPPPPSASGGHPGYSQPTPSYPHHGHARGGGGAPNGRGRGGQYPRGRSDFHAALAPAPQAHFEYAGQPYPPHNQPPYGASSHHSAVTYQPHPHPQQWAPEHGHVPAPPSAHPHAPAPISPANYHPNYAPQLYPPSQYSQQPSYGPPQQYGNPYQPPPQPAASHWGHQGAPQQGHYAGGRGGRGGYSDRGGSKHSQMGAPIRQGYEHELVAAVGANFGQPYPHDPRASHYPHAQYPYSGPPAAPAPLHQEVHHGGQYHRRGRGGGHRDGVRGRGGHHHGGARARNHQHQHPKQGHGGESKIKIESPLVGNKKKRKTNTLGLTPGMESESEDDEGEEKALVDLIGAETLQISDIAAFLTERRKNYPTKAHVEAKKAAELARKDEDKAALLEKQADKLRKQLRKVESSIKRKREQGDEGDEMRDPSEASSDDEKPEVMSSRTESAAPPPPPPAKKADVSRHCKYYATGGTCGKKGKCRFVHDPEVREAAMKEREANDGRMTIQQRLILNDKEQEDLTILQSIQYLREKGAMRPIAKHEGVDAMDMDGKEENYRSKKPASGSSLLPAAPASLPEPPIKREVGTSRRNPPPSVIPTANSVSSQGLEHYQGWLLQPYGSTNGKQSKSDDLP</sequence>
<feature type="region of interest" description="Disordered" evidence="5">
    <location>
        <begin position="717"/>
        <end position="736"/>
    </location>
</feature>
<dbReference type="STRING" id="1163406.A0A0L0NF47"/>
<keyword evidence="8" id="KW-1185">Reference proteome</keyword>
<gene>
    <name evidence="7" type="ORF">TOPH_03066</name>
</gene>
<reference evidence="7" key="1">
    <citation type="journal article" date="2015" name="BMC Genomics">
        <title>The genome of the truffle-parasite Tolypocladium ophioglossoides and the evolution of antifungal peptaibiotics.</title>
        <authorList>
            <person name="Quandt C.A."/>
            <person name="Bushley K.E."/>
            <person name="Spatafora J.W."/>
        </authorList>
    </citation>
    <scope>NUCLEOTIDE SEQUENCE [LARGE SCALE GENOMIC DNA]</scope>
    <source>
        <strain evidence="7">CBS 100239</strain>
    </source>
</reference>
<dbReference type="GO" id="GO:0005634">
    <property type="term" value="C:nucleus"/>
    <property type="evidence" value="ECO:0007669"/>
    <property type="project" value="TreeGrafter"/>
</dbReference>
<dbReference type="GO" id="GO:0000492">
    <property type="term" value="P:box C/D snoRNP assembly"/>
    <property type="evidence" value="ECO:0007669"/>
    <property type="project" value="TreeGrafter"/>
</dbReference>
<feature type="compositionally biased region" description="Basic and acidic residues" evidence="5">
    <location>
        <begin position="530"/>
        <end position="544"/>
    </location>
</feature>
<feature type="region of interest" description="Disordered" evidence="5">
    <location>
        <begin position="174"/>
        <end position="308"/>
    </location>
</feature>
<feature type="compositionally biased region" description="Pro residues" evidence="5">
    <location>
        <begin position="216"/>
        <end position="229"/>
    </location>
</feature>
<feature type="region of interest" description="Disordered" evidence="5">
    <location>
        <begin position="107"/>
        <end position="160"/>
    </location>
</feature>
<evidence type="ECO:0000313" key="7">
    <source>
        <dbReference type="EMBL" id="KND92390.1"/>
    </source>
</evidence>
<feature type="compositionally biased region" description="Gly residues" evidence="5">
    <location>
        <begin position="139"/>
        <end position="154"/>
    </location>
</feature>
<dbReference type="InterPro" id="IPR036855">
    <property type="entry name" value="Znf_CCCH_sf"/>
</dbReference>
<feature type="compositionally biased region" description="Low complexity" evidence="5">
    <location>
        <begin position="665"/>
        <end position="678"/>
    </location>
</feature>
<dbReference type="GO" id="GO:0003723">
    <property type="term" value="F:RNA binding"/>
    <property type="evidence" value="ECO:0007669"/>
    <property type="project" value="InterPro"/>
</dbReference>
<evidence type="ECO:0000256" key="1">
    <source>
        <dbReference type="ARBA" id="ARBA00022723"/>
    </source>
</evidence>
<evidence type="ECO:0000256" key="5">
    <source>
        <dbReference type="SAM" id="MobiDB-lite"/>
    </source>
</evidence>
<dbReference type="InterPro" id="IPR000571">
    <property type="entry name" value="Znf_CCCH"/>
</dbReference>
<organism evidence="7 8">
    <name type="scientific">Tolypocladium ophioglossoides (strain CBS 100239)</name>
    <name type="common">Snaketongue truffleclub</name>
    <name type="synonym">Elaphocordyceps ophioglossoides</name>
    <dbReference type="NCBI Taxonomy" id="1163406"/>
    <lineage>
        <taxon>Eukaryota</taxon>
        <taxon>Fungi</taxon>
        <taxon>Dikarya</taxon>
        <taxon>Ascomycota</taxon>
        <taxon>Pezizomycotina</taxon>
        <taxon>Sordariomycetes</taxon>
        <taxon>Hypocreomycetidae</taxon>
        <taxon>Hypocreales</taxon>
        <taxon>Ophiocordycipitaceae</taxon>
        <taxon>Tolypocladium</taxon>
    </lineage>
</organism>
<proteinExistence type="predicted"/>
<feature type="compositionally biased region" description="Low complexity" evidence="5">
    <location>
        <begin position="240"/>
        <end position="263"/>
    </location>
</feature>